<proteinExistence type="predicted"/>
<evidence type="ECO:0000259" key="2">
    <source>
        <dbReference type="Pfam" id="PF24836"/>
    </source>
</evidence>
<dbReference type="InterPro" id="IPR008703">
    <property type="entry name" value="NqrA"/>
</dbReference>
<gene>
    <name evidence="3" type="ORF">SAMN05877838_3158</name>
</gene>
<dbReference type="EMBL" id="OCPC01000005">
    <property type="protein sequence ID" value="SOE18238.1"/>
    <property type="molecule type" value="Genomic_DNA"/>
</dbReference>
<accession>A0A286IDN9</accession>
<dbReference type="Pfam" id="PF05896">
    <property type="entry name" value="NQRA_N"/>
    <property type="match status" value="1"/>
</dbReference>
<keyword evidence="3" id="KW-0830">Ubiquinone</keyword>
<protein>
    <submittedName>
        <fullName evidence="3">Na(+)-translocating NADH:ubiquinone oxidoreductase A subunit</fullName>
    </submittedName>
</protein>
<dbReference type="RefSeq" id="WP_097108735.1">
    <property type="nucleotide sequence ID" value="NZ_OCPC01000005.1"/>
</dbReference>
<dbReference type="PANTHER" id="PTHR37839:SF1">
    <property type="entry name" value="NA(+)-TRANSLOCATING NADH-QUINONE REDUCTASE SUBUNIT A"/>
    <property type="match status" value="1"/>
</dbReference>
<dbReference type="OrthoDB" id="9774536at2"/>
<feature type="domain" description="NqrA N-terminal barrel-sandwich hybrid" evidence="1">
    <location>
        <begin position="22"/>
        <end position="96"/>
    </location>
</feature>
<keyword evidence="4" id="KW-1185">Reference proteome</keyword>
<feature type="domain" description="NqrA second alpha/beta" evidence="2">
    <location>
        <begin position="116"/>
        <end position="258"/>
    </location>
</feature>
<sequence>MQNFTFRNGIAAPSPEPDQPFVELDRKINALALLGENFRGPKWKPVVAVGDRIACGDQILCDRHNSNITLVSPASGEITAIERGARRSIQRIAIKANAPEPSCFEKRRYDHAPPTDREALVRLLLSSGLWTAFKTRPFGLVPDPPKPIPAIFINACCKSGNSPDPAKMLQEEFRWFAAGVDAIGLLAEEAVFVCQQAAQPLCNNNGRKLRIARFSGAYCSALSGTHVHALRPQTGTNPVLTVDWQDTLAIGRLVNTGTVSWRRQVGIGGDNAGTRAVATVPVGSDLKALATGLRKKSNFGSKRSMTVLSGDPVSGVPAAYLHRFDDVVTLTSKRDVDVSGRGNLRINAITPYGALIDALPFGQPALPLMRALTAHDLETVEALGADKMLEADVAQLSRVCTSGADYGVLLRHALDELAEARS</sequence>
<dbReference type="Pfam" id="PF24836">
    <property type="entry name" value="NQRA_2nd"/>
    <property type="match status" value="1"/>
</dbReference>
<dbReference type="InterPro" id="IPR056148">
    <property type="entry name" value="NQRA_2nd"/>
</dbReference>
<dbReference type="AlphaFoldDB" id="A0A286IDN9"/>
<evidence type="ECO:0000313" key="4">
    <source>
        <dbReference type="Proteomes" id="UP000219465"/>
    </source>
</evidence>
<reference evidence="4" key="1">
    <citation type="submission" date="2017-08" db="EMBL/GenBank/DDBJ databases">
        <authorList>
            <person name="Varghese N."/>
            <person name="Submissions S."/>
        </authorList>
    </citation>
    <scope>NUCLEOTIDE SEQUENCE [LARGE SCALE GENOMIC DNA]</scope>
    <source>
        <strain evidence="4">KCTC 23107</strain>
    </source>
</reference>
<dbReference type="GO" id="GO:0016655">
    <property type="term" value="F:oxidoreductase activity, acting on NAD(P)H, quinone or similar compound as acceptor"/>
    <property type="evidence" value="ECO:0007669"/>
    <property type="project" value="InterPro"/>
</dbReference>
<dbReference type="InterPro" id="IPR056147">
    <property type="entry name" value="NQRA_N"/>
</dbReference>
<name>A0A286IDN9_9HYPH</name>
<organism evidence="3 4">
    <name type="scientific">Hoeflea halophila</name>
    <dbReference type="NCBI Taxonomy" id="714899"/>
    <lineage>
        <taxon>Bacteria</taxon>
        <taxon>Pseudomonadati</taxon>
        <taxon>Pseudomonadota</taxon>
        <taxon>Alphaproteobacteria</taxon>
        <taxon>Hyphomicrobiales</taxon>
        <taxon>Rhizobiaceae</taxon>
        <taxon>Hoeflea</taxon>
    </lineage>
</organism>
<evidence type="ECO:0000259" key="1">
    <source>
        <dbReference type="Pfam" id="PF05896"/>
    </source>
</evidence>
<dbReference type="PANTHER" id="PTHR37839">
    <property type="entry name" value="NA(+)-TRANSLOCATING NADH-QUINONE REDUCTASE SUBUNIT A"/>
    <property type="match status" value="1"/>
</dbReference>
<evidence type="ECO:0000313" key="3">
    <source>
        <dbReference type="EMBL" id="SOE18238.1"/>
    </source>
</evidence>
<dbReference type="GO" id="GO:0006814">
    <property type="term" value="P:sodium ion transport"/>
    <property type="evidence" value="ECO:0007669"/>
    <property type="project" value="InterPro"/>
</dbReference>
<dbReference type="Proteomes" id="UP000219465">
    <property type="component" value="Unassembled WGS sequence"/>
</dbReference>